<dbReference type="InterPro" id="IPR000072">
    <property type="entry name" value="PDGF/VEGF_dom"/>
</dbReference>
<dbReference type="Gene3D" id="2.10.90.10">
    <property type="entry name" value="Cystine-knot cytokines"/>
    <property type="match status" value="1"/>
</dbReference>
<accession>A0A8T0FYT5</accession>
<keyword evidence="2" id="KW-0732">Signal</keyword>
<proteinExistence type="inferred from homology"/>
<dbReference type="PANTHER" id="PTHR21719:SF1">
    <property type="entry name" value="FI06402P-RELATED"/>
    <property type="match status" value="1"/>
</dbReference>
<dbReference type="InterPro" id="IPR029034">
    <property type="entry name" value="Cystine-knot_cytokine"/>
</dbReference>
<evidence type="ECO:0000313" key="5">
    <source>
        <dbReference type="Proteomes" id="UP000807504"/>
    </source>
</evidence>
<name>A0A8T0FYT5_ARGBR</name>
<feature type="chain" id="PRO_5035761407" evidence="2">
    <location>
        <begin position="22"/>
        <end position="154"/>
    </location>
</feature>
<comment type="similarity">
    <text evidence="1">Belongs to the PDGF/VEGF growth factor family.</text>
</comment>
<dbReference type="AlphaFoldDB" id="A0A8T0FYT5"/>
<evidence type="ECO:0000259" key="3">
    <source>
        <dbReference type="PROSITE" id="PS50278"/>
    </source>
</evidence>
<reference evidence="4" key="1">
    <citation type="journal article" date="2020" name="bioRxiv">
        <title>Chromosome-level reference genome of the European wasp spider Argiope bruennichi: a resource for studies on range expansion and evolutionary adaptation.</title>
        <authorList>
            <person name="Sheffer M.M."/>
            <person name="Hoppe A."/>
            <person name="Krehenwinkel H."/>
            <person name="Uhl G."/>
            <person name="Kuss A.W."/>
            <person name="Jensen L."/>
            <person name="Jensen C."/>
            <person name="Gillespie R.G."/>
            <person name="Hoff K.J."/>
            <person name="Prost S."/>
        </authorList>
    </citation>
    <scope>NUCLEOTIDE SEQUENCE</scope>
</reference>
<comment type="caution">
    <text evidence="4">The sequence shown here is derived from an EMBL/GenBank/DDBJ whole genome shotgun (WGS) entry which is preliminary data.</text>
</comment>
<feature type="domain" description="Platelet-derived growth factor (PDGF) family profile" evidence="3">
    <location>
        <begin position="78"/>
        <end position="148"/>
    </location>
</feature>
<reference evidence="4" key="2">
    <citation type="submission" date="2020-06" db="EMBL/GenBank/DDBJ databases">
        <authorList>
            <person name="Sheffer M."/>
        </authorList>
    </citation>
    <scope>NUCLEOTIDE SEQUENCE</scope>
</reference>
<dbReference type="GO" id="GO:0008083">
    <property type="term" value="F:growth factor activity"/>
    <property type="evidence" value="ECO:0007669"/>
    <property type="project" value="UniProtKB-KW"/>
</dbReference>
<dbReference type="SUPFAM" id="SSF57501">
    <property type="entry name" value="Cystine-knot cytokines"/>
    <property type="match status" value="1"/>
</dbReference>
<evidence type="ECO:0000313" key="4">
    <source>
        <dbReference type="EMBL" id="KAF8795892.1"/>
    </source>
</evidence>
<gene>
    <name evidence="4" type="ORF">HNY73_000339</name>
</gene>
<dbReference type="Pfam" id="PF00341">
    <property type="entry name" value="PDGF"/>
    <property type="match status" value="1"/>
</dbReference>
<dbReference type="SMART" id="SM00141">
    <property type="entry name" value="PDGF"/>
    <property type="match status" value="1"/>
</dbReference>
<feature type="signal peptide" evidence="2">
    <location>
        <begin position="1"/>
        <end position="21"/>
    </location>
</feature>
<dbReference type="GO" id="GO:0016020">
    <property type="term" value="C:membrane"/>
    <property type="evidence" value="ECO:0007669"/>
    <property type="project" value="InterPro"/>
</dbReference>
<dbReference type="Proteomes" id="UP000807504">
    <property type="component" value="Unassembled WGS sequence"/>
</dbReference>
<protein>
    <submittedName>
        <fullName evidence="4">Snake venom vascular endothelial growth factor like protein</fullName>
    </submittedName>
</protein>
<evidence type="ECO:0000256" key="2">
    <source>
        <dbReference type="SAM" id="SignalP"/>
    </source>
</evidence>
<keyword evidence="1" id="KW-0339">Growth factor</keyword>
<dbReference type="PANTHER" id="PTHR21719">
    <property type="entry name" value="FI06402P-RELATED"/>
    <property type="match status" value="1"/>
</dbReference>
<organism evidence="4 5">
    <name type="scientific">Argiope bruennichi</name>
    <name type="common">Wasp spider</name>
    <name type="synonym">Aranea bruennichi</name>
    <dbReference type="NCBI Taxonomy" id="94029"/>
    <lineage>
        <taxon>Eukaryota</taxon>
        <taxon>Metazoa</taxon>
        <taxon>Ecdysozoa</taxon>
        <taxon>Arthropoda</taxon>
        <taxon>Chelicerata</taxon>
        <taxon>Arachnida</taxon>
        <taxon>Araneae</taxon>
        <taxon>Araneomorphae</taxon>
        <taxon>Entelegynae</taxon>
        <taxon>Araneoidea</taxon>
        <taxon>Araneidae</taxon>
        <taxon>Argiope</taxon>
    </lineage>
</organism>
<dbReference type="GO" id="GO:0035099">
    <property type="term" value="P:hemocyte migration"/>
    <property type="evidence" value="ECO:0007669"/>
    <property type="project" value="TreeGrafter"/>
</dbReference>
<evidence type="ECO:0000256" key="1">
    <source>
        <dbReference type="RuleBase" id="RU003818"/>
    </source>
</evidence>
<sequence>MRRFLCIVILCAVLLLDPISGRHSRYHKHRNHRDETPQVSADEKLALEHSERVAEAGTCDQPKMQVIHVSDHYPGRYFLPHCTMLHRCGKHAGCCGTDRLRCVAKEKQKVVLHFYSVKILDDGQLPEKKIEKLTFTNHTKCGCVPVEHFSKHDL</sequence>
<dbReference type="PROSITE" id="PS50278">
    <property type="entry name" value="PDGF_2"/>
    <property type="match status" value="1"/>
</dbReference>
<keyword evidence="5" id="KW-1185">Reference proteome</keyword>
<dbReference type="EMBL" id="JABXBU010000001">
    <property type="protein sequence ID" value="KAF8795892.1"/>
    <property type="molecule type" value="Genomic_DNA"/>
</dbReference>